<dbReference type="AlphaFoldDB" id="A0A9W5YV15"/>
<reference evidence="2" key="1">
    <citation type="submission" date="2022-07" db="EMBL/GenBank/DDBJ databases">
        <title>Taxonomy of Aspergillus series Nigri: significant species reduction supported by multi-species coalescent approaches.</title>
        <authorList>
            <person name="Bian C."/>
            <person name="Kusuya Y."/>
            <person name="Sklenar F."/>
            <person name="D'hooge E."/>
            <person name="Yaguchi T."/>
            <person name="Takahashi H."/>
            <person name="Hubka V."/>
        </authorList>
    </citation>
    <scope>NUCLEOTIDE SEQUENCE</scope>
    <source>
        <strain evidence="2">CBS 733.88</strain>
    </source>
</reference>
<evidence type="ECO:0000313" key="3">
    <source>
        <dbReference type="Proteomes" id="UP001143548"/>
    </source>
</evidence>
<feature type="region of interest" description="Disordered" evidence="1">
    <location>
        <begin position="1"/>
        <end position="22"/>
    </location>
</feature>
<protein>
    <recommendedName>
        <fullName evidence="4">Major facilitator superfamily (MFS) profile domain-containing protein</fullName>
    </recommendedName>
</protein>
<accession>A0A9W5YV15</accession>
<evidence type="ECO:0008006" key="4">
    <source>
        <dbReference type="Google" id="ProtNLM"/>
    </source>
</evidence>
<organism evidence="2 3">
    <name type="scientific">Aspergillus brasiliensis</name>
    <dbReference type="NCBI Taxonomy" id="319629"/>
    <lineage>
        <taxon>Eukaryota</taxon>
        <taxon>Fungi</taxon>
        <taxon>Dikarya</taxon>
        <taxon>Ascomycota</taxon>
        <taxon>Pezizomycotina</taxon>
        <taxon>Eurotiomycetes</taxon>
        <taxon>Eurotiomycetidae</taxon>
        <taxon>Eurotiales</taxon>
        <taxon>Aspergillaceae</taxon>
        <taxon>Aspergillus</taxon>
        <taxon>Aspergillus subgen. Circumdati</taxon>
    </lineage>
</organism>
<dbReference type="EMBL" id="BROQ01000083">
    <property type="protein sequence ID" value="GKZ24313.1"/>
    <property type="molecule type" value="Genomic_DNA"/>
</dbReference>
<evidence type="ECO:0000313" key="2">
    <source>
        <dbReference type="EMBL" id="GKZ24313.1"/>
    </source>
</evidence>
<proteinExistence type="predicted"/>
<sequence>MKQPEEASARTSPTPDEPVKMGISKEMDGAAMYLAQTSAYPPMTPEVEKRLLRKIDWILIPMLLLTATLGAVDKVALSTAAIYGLEEGNGAQPVLETSLTTF</sequence>
<comment type="caution">
    <text evidence="2">The sequence shown here is derived from an EMBL/GenBank/DDBJ whole genome shotgun (WGS) entry which is preliminary data.</text>
</comment>
<gene>
    <name evidence="2" type="ORF">AbraCBS73388_011120</name>
</gene>
<dbReference type="Proteomes" id="UP001143548">
    <property type="component" value="Unassembled WGS sequence"/>
</dbReference>
<evidence type="ECO:0000256" key="1">
    <source>
        <dbReference type="SAM" id="MobiDB-lite"/>
    </source>
</evidence>
<name>A0A9W5YV15_9EURO</name>